<dbReference type="AlphaFoldDB" id="A0AAE7D5J4"/>
<evidence type="ECO:0000313" key="2">
    <source>
        <dbReference type="EMBL" id="QJB30134.1"/>
    </source>
</evidence>
<feature type="chain" id="PRO_5042110013" evidence="1">
    <location>
        <begin position="23"/>
        <end position="197"/>
    </location>
</feature>
<sequence length="197" mass="21959">MKKVIPLLLLMAAVLAPGLLKAQDLVKGKLDFLKDVTDMQVRFMYNKLVVGEEGREANYIKRKKAEKEAKEPGSGVAWEEAWLGDRKKYYEPQFKESFTQSADIKLTDDSTAATKYIMVVTTKFIEPGYNVGISSHKAGVNLDVEVFDKDNMKKSICKIIMDDVRAGKGQFATGPRIGVAYSKAGKELGRMISRKKG</sequence>
<evidence type="ECO:0000256" key="1">
    <source>
        <dbReference type="SAM" id="SignalP"/>
    </source>
</evidence>
<gene>
    <name evidence="2" type="ORF">HF329_01930</name>
</gene>
<protein>
    <submittedName>
        <fullName evidence="2">Uncharacterized protein</fullName>
    </submittedName>
</protein>
<accession>A0AAE7D5J4</accession>
<evidence type="ECO:0000313" key="3">
    <source>
        <dbReference type="Proteomes" id="UP000502421"/>
    </source>
</evidence>
<dbReference type="RefSeq" id="WP_168802420.1">
    <property type="nucleotide sequence ID" value="NZ_CP051205.1"/>
</dbReference>
<keyword evidence="1" id="KW-0732">Signal</keyword>
<reference evidence="3" key="1">
    <citation type="submission" date="2020-04" db="EMBL/GenBank/DDBJ databases">
        <authorList>
            <person name="Kittiwongwattana C."/>
        </authorList>
    </citation>
    <scope>NUCLEOTIDE SEQUENCE [LARGE SCALE GENOMIC DNA]</scope>
    <source>
        <strain evidence="3">1310</strain>
    </source>
</reference>
<feature type="signal peptide" evidence="1">
    <location>
        <begin position="1"/>
        <end position="22"/>
    </location>
</feature>
<dbReference type="Proteomes" id="UP000502421">
    <property type="component" value="Chromosome"/>
</dbReference>
<name>A0AAE7D5J4_9BACT</name>
<organism evidence="2 3">
    <name type="scientific">Chitinophaga oryzae</name>
    <dbReference type="NCBI Taxonomy" id="2725414"/>
    <lineage>
        <taxon>Bacteria</taxon>
        <taxon>Pseudomonadati</taxon>
        <taxon>Bacteroidota</taxon>
        <taxon>Chitinophagia</taxon>
        <taxon>Chitinophagales</taxon>
        <taxon>Chitinophagaceae</taxon>
        <taxon>Chitinophaga</taxon>
    </lineage>
</organism>
<proteinExistence type="predicted"/>
<dbReference type="KEGG" id="coy:HF329_01930"/>
<dbReference type="EMBL" id="CP051205">
    <property type="protein sequence ID" value="QJB30134.1"/>
    <property type="molecule type" value="Genomic_DNA"/>
</dbReference>